<feature type="region of interest" description="Disordered" evidence="1">
    <location>
        <begin position="55"/>
        <end position="111"/>
    </location>
</feature>
<protein>
    <submittedName>
        <fullName evidence="2">Uncharacterized protein</fullName>
    </submittedName>
</protein>
<dbReference type="KEGG" id="uli:ETAA1_37840"/>
<evidence type="ECO:0000313" key="3">
    <source>
        <dbReference type="Proteomes" id="UP000319576"/>
    </source>
</evidence>
<reference evidence="2 3" key="1">
    <citation type="submission" date="2019-02" db="EMBL/GenBank/DDBJ databases">
        <title>Deep-cultivation of Planctomycetes and their phenomic and genomic characterization uncovers novel biology.</title>
        <authorList>
            <person name="Wiegand S."/>
            <person name="Jogler M."/>
            <person name="Boedeker C."/>
            <person name="Pinto D."/>
            <person name="Vollmers J."/>
            <person name="Rivas-Marin E."/>
            <person name="Kohn T."/>
            <person name="Peeters S.H."/>
            <person name="Heuer A."/>
            <person name="Rast P."/>
            <person name="Oberbeckmann S."/>
            <person name="Bunk B."/>
            <person name="Jeske O."/>
            <person name="Meyerdierks A."/>
            <person name="Storesund J.E."/>
            <person name="Kallscheuer N."/>
            <person name="Luecker S."/>
            <person name="Lage O.M."/>
            <person name="Pohl T."/>
            <person name="Merkel B.J."/>
            <person name="Hornburger P."/>
            <person name="Mueller R.-W."/>
            <person name="Bruemmer F."/>
            <person name="Labrenz M."/>
            <person name="Spormann A.M."/>
            <person name="Op den Camp H."/>
            <person name="Overmann J."/>
            <person name="Amann R."/>
            <person name="Jetten M.S.M."/>
            <person name="Mascher T."/>
            <person name="Medema M.H."/>
            <person name="Devos D.P."/>
            <person name="Kaster A.-K."/>
            <person name="Ovreas L."/>
            <person name="Rohde M."/>
            <person name="Galperin M.Y."/>
            <person name="Jogler C."/>
        </authorList>
    </citation>
    <scope>NUCLEOTIDE SEQUENCE [LARGE SCALE GENOMIC DNA]</scope>
    <source>
        <strain evidence="2 3">ETA_A1</strain>
    </source>
</reference>
<accession>A0A517XWC3</accession>
<organism evidence="2 3">
    <name type="scientific">Urbifossiella limnaea</name>
    <dbReference type="NCBI Taxonomy" id="2528023"/>
    <lineage>
        <taxon>Bacteria</taxon>
        <taxon>Pseudomonadati</taxon>
        <taxon>Planctomycetota</taxon>
        <taxon>Planctomycetia</taxon>
        <taxon>Gemmatales</taxon>
        <taxon>Gemmataceae</taxon>
        <taxon>Urbifossiella</taxon>
    </lineage>
</organism>
<keyword evidence="3" id="KW-1185">Reference proteome</keyword>
<evidence type="ECO:0000256" key="1">
    <source>
        <dbReference type="SAM" id="MobiDB-lite"/>
    </source>
</evidence>
<dbReference type="Proteomes" id="UP000319576">
    <property type="component" value="Chromosome"/>
</dbReference>
<gene>
    <name evidence="2" type="ORF">ETAA1_37840</name>
</gene>
<dbReference type="AlphaFoldDB" id="A0A517XWC3"/>
<proteinExistence type="predicted"/>
<name>A0A517XWC3_9BACT</name>
<evidence type="ECO:0000313" key="2">
    <source>
        <dbReference type="EMBL" id="QDU21811.1"/>
    </source>
</evidence>
<dbReference type="EMBL" id="CP036273">
    <property type="protein sequence ID" value="QDU21811.1"/>
    <property type="molecule type" value="Genomic_DNA"/>
</dbReference>
<sequence length="183" mass="18532">MTAVVSARARRLSDALTDLKVKVRATLATELAGAVGIAVRDVLLVALVDRLSAPPRASTPAPLRGGWWGDGSDREPNPWDPAPAMWDDSGDDPSQVPAHYAGDERDAPGPAPVAPAAAVALGLSVGRWWLGRGGTGVAAVGFGVLATALGRAGGPGVRAALAVLAAATDVLTAEAALARHRPF</sequence>
<dbReference type="RefSeq" id="WP_145241050.1">
    <property type="nucleotide sequence ID" value="NZ_CP036273.1"/>
</dbReference>